<dbReference type="GO" id="GO:0003824">
    <property type="term" value="F:catalytic activity"/>
    <property type="evidence" value="ECO:0007669"/>
    <property type="project" value="InterPro"/>
</dbReference>
<evidence type="ECO:0000313" key="2">
    <source>
        <dbReference type="EMBL" id="KKL90419.1"/>
    </source>
</evidence>
<dbReference type="PANTHER" id="PTHR11895:SF151">
    <property type="entry name" value="GLUTAMYL-TRNA(GLN) AMIDOTRANSFERASE SUBUNIT A"/>
    <property type="match status" value="1"/>
</dbReference>
<dbReference type="Pfam" id="PF01425">
    <property type="entry name" value="Amidase"/>
    <property type="match status" value="1"/>
</dbReference>
<dbReference type="PROSITE" id="PS00571">
    <property type="entry name" value="AMIDASES"/>
    <property type="match status" value="1"/>
</dbReference>
<comment type="caution">
    <text evidence="2">The sequence shown here is derived from an EMBL/GenBank/DDBJ whole genome shotgun (WGS) entry which is preliminary data.</text>
</comment>
<dbReference type="InterPro" id="IPR020556">
    <property type="entry name" value="Amidase_CS"/>
</dbReference>
<name>A0A0F9FVE6_9ZZZZ</name>
<dbReference type="SUPFAM" id="SSF75304">
    <property type="entry name" value="Amidase signature (AS) enzymes"/>
    <property type="match status" value="1"/>
</dbReference>
<feature type="non-terminal residue" evidence="2">
    <location>
        <position position="243"/>
    </location>
</feature>
<dbReference type="Gene3D" id="3.90.1300.10">
    <property type="entry name" value="Amidase signature (AS) domain"/>
    <property type="match status" value="1"/>
</dbReference>
<sequence length="243" mass="25544">MTSGPLHYLTAHEAADLLARREVSSLELTRAAFDRIHAVDDRIHAFVALTEDDALTQARAADERLARGEAGPLTGVPAAVKDVICTQGIRTTCGSRILESFVPPYDAFVIERLKEAGFVMLGKTNMDEFAMGSSNETSVYGNAVNPWRREGDTAELTPGGSSGGSAAAVAADLCLAATGTDTGGSIRQPAAFCSVVGLKPTYGRVSRYGLVAFGSSLDQIGPITKTVAGEKIVATFLMHRAIP</sequence>
<dbReference type="AlphaFoldDB" id="A0A0F9FVE6"/>
<dbReference type="EMBL" id="LAZR01020011">
    <property type="protein sequence ID" value="KKL90419.1"/>
    <property type="molecule type" value="Genomic_DNA"/>
</dbReference>
<dbReference type="InterPro" id="IPR023631">
    <property type="entry name" value="Amidase_dom"/>
</dbReference>
<evidence type="ECO:0000259" key="1">
    <source>
        <dbReference type="Pfam" id="PF01425"/>
    </source>
</evidence>
<reference evidence="2" key="1">
    <citation type="journal article" date="2015" name="Nature">
        <title>Complex archaea that bridge the gap between prokaryotes and eukaryotes.</title>
        <authorList>
            <person name="Spang A."/>
            <person name="Saw J.H."/>
            <person name="Jorgensen S.L."/>
            <person name="Zaremba-Niedzwiedzka K."/>
            <person name="Martijn J."/>
            <person name="Lind A.E."/>
            <person name="van Eijk R."/>
            <person name="Schleper C."/>
            <person name="Guy L."/>
            <person name="Ettema T.J."/>
        </authorList>
    </citation>
    <scope>NUCLEOTIDE SEQUENCE</scope>
</reference>
<feature type="domain" description="Amidase" evidence="1">
    <location>
        <begin position="27"/>
        <end position="228"/>
    </location>
</feature>
<proteinExistence type="predicted"/>
<dbReference type="PANTHER" id="PTHR11895">
    <property type="entry name" value="TRANSAMIDASE"/>
    <property type="match status" value="1"/>
</dbReference>
<gene>
    <name evidence="2" type="ORF">LCGC14_1904850</name>
</gene>
<protein>
    <recommendedName>
        <fullName evidence="1">Amidase domain-containing protein</fullName>
    </recommendedName>
</protein>
<dbReference type="InterPro" id="IPR036928">
    <property type="entry name" value="AS_sf"/>
</dbReference>
<dbReference type="InterPro" id="IPR000120">
    <property type="entry name" value="Amidase"/>
</dbReference>
<organism evidence="2">
    <name type="scientific">marine sediment metagenome</name>
    <dbReference type="NCBI Taxonomy" id="412755"/>
    <lineage>
        <taxon>unclassified sequences</taxon>
        <taxon>metagenomes</taxon>
        <taxon>ecological metagenomes</taxon>
    </lineage>
</organism>
<accession>A0A0F9FVE6</accession>